<dbReference type="Pfam" id="PF01693">
    <property type="entry name" value="Cauli_VI"/>
    <property type="match status" value="1"/>
</dbReference>
<dbReference type="InterPro" id="IPR037056">
    <property type="entry name" value="RNase_H1_N_sf"/>
</dbReference>
<feature type="region of interest" description="Disordered" evidence="1">
    <location>
        <begin position="124"/>
        <end position="407"/>
    </location>
</feature>
<feature type="compositionally biased region" description="Low complexity" evidence="1">
    <location>
        <begin position="87"/>
        <end position="102"/>
    </location>
</feature>
<proteinExistence type="predicted"/>
<feature type="compositionally biased region" description="Basic residues" evidence="1">
    <location>
        <begin position="257"/>
        <end position="269"/>
    </location>
</feature>
<organism evidence="3 4">
    <name type="scientific">Somion occarium</name>
    <dbReference type="NCBI Taxonomy" id="3059160"/>
    <lineage>
        <taxon>Eukaryota</taxon>
        <taxon>Fungi</taxon>
        <taxon>Dikarya</taxon>
        <taxon>Basidiomycota</taxon>
        <taxon>Agaricomycotina</taxon>
        <taxon>Agaricomycetes</taxon>
        <taxon>Polyporales</taxon>
        <taxon>Cerrenaceae</taxon>
        <taxon>Somion</taxon>
    </lineage>
</organism>
<feature type="compositionally biased region" description="Polar residues" evidence="1">
    <location>
        <begin position="124"/>
        <end position="157"/>
    </location>
</feature>
<feature type="compositionally biased region" description="Low complexity" evidence="1">
    <location>
        <begin position="208"/>
        <end position="226"/>
    </location>
</feature>
<feature type="compositionally biased region" description="Polar residues" evidence="1">
    <location>
        <begin position="393"/>
        <end position="405"/>
    </location>
</feature>
<feature type="region of interest" description="Disordered" evidence="1">
    <location>
        <begin position="64"/>
        <end position="107"/>
    </location>
</feature>
<feature type="compositionally biased region" description="Polar residues" evidence="1">
    <location>
        <begin position="330"/>
        <end position="383"/>
    </location>
</feature>
<feature type="region of interest" description="Disordered" evidence="1">
    <location>
        <begin position="414"/>
        <end position="433"/>
    </location>
</feature>
<evidence type="ECO:0000256" key="1">
    <source>
        <dbReference type="SAM" id="MobiDB-lite"/>
    </source>
</evidence>
<dbReference type="Gene3D" id="3.40.970.10">
    <property type="entry name" value="Ribonuclease H1, N-terminal domain"/>
    <property type="match status" value="1"/>
</dbReference>
<feature type="compositionally biased region" description="Polar residues" evidence="1">
    <location>
        <begin position="198"/>
        <end position="207"/>
    </location>
</feature>
<feature type="compositionally biased region" description="Low complexity" evidence="1">
    <location>
        <begin position="295"/>
        <end position="307"/>
    </location>
</feature>
<feature type="compositionally biased region" description="Low complexity" evidence="1">
    <location>
        <begin position="414"/>
        <end position="428"/>
    </location>
</feature>
<feature type="compositionally biased region" description="Low complexity" evidence="1">
    <location>
        <begin position="183"/>
        <end position="197"/>
    </location>
</feature>
<dbReference type="SUPFAM" id="SSF55658">
    <property type="entry name" value="L9 N-domain-like"/>
    <property type="match status" value="1"/>
</dbReference>
<keyword evidence="4" id="KW-1185">Reference proteome</keyword>
<dbReference type="EMBL" id="OZ037947">
    <property type="protein sequence ID" value="CAL1707202.1"/>
    <property type="molecule type" value="Genomic_DNA"/>
</dbReference>
<feature type="domain" description="Ribonuclease H1 N-terminal" evidence="2">
    <location>
        <begin position="7"/>
        <end position="48"/>
    </location>
</feature>
<dbReference type="InterPro" id="IPR011320">
    <property type="entry name" value="RNase_H1_N"/>
</dbReference>
<sequence length="621" mass="65777">MGGRKAAYVVTVGTVPGVYDNWEETAEKVVGVPRSVFKGYSTMLEARKAYRDALIAQRVKVVTVEDPGPNGDLNNPRYTVPPPLAPSPSSSSTSSSSSQHSSHTVIPASHSTLVTIYPDRSQAKQLQSIAQSSTSDGAGSPPTVGTVQTAMDNLSVSSERRRHGGEGTVSGPLTTTRSRESNEGSSSMSRSRSIRSSPPTAVTQIEPSLSSRHISSSGSPSVTWGSLPIRYNLHVKSSSSANSGSGSSPESAARSSTKSRRSKHRRKKSPQSSPEAGIPHIGSSPMTEVTYKHFSSSSQPSLGASSSRPNTVRRADASKSPITRPLRTQDVGSTGLSIASYSAYTHSPDNASGTRVDNPSWSPQTNVTYMNSGSYSPLPSDRSSVVDEGFATAPSSPDSIPSYPNDNRDEIQAIASSSPPASVSARIPTPDRSSDRIRLIASPGSSNGRSSVHSKSCHSERTTVYSEAAIQTDPTPTAQPQAPSAPAPAARICHRCQQSLPSSPAFGGDTVPATPNAQLTGLPSTSYEAYEGLNALGLTQSMFVPNMSHEPGLDPRSPIARSTSLPANFWPPIAKTVRWSRCSPFHPPRSLDTIISRPGFLMLEMRSYVFPISRRCTIDLS</sequence>
<dbReference type="InterPro" id="IPR009027">
    <property type="entry name" value="Ribosomal_bL9/RNase_H1_N"/>
</dbReference>
<accession>A0ABP1DKI0</accession>
<evidence type="ECO:0000313" key="4">
    <source>
        <dbReference type="Proteomes" id="UP001497453"/>
    </source>
</evidence>
<feature type="compositionally biased region" description="Polar residues" evidence="1">
    <location>
        <begin position="443"/>
        <end position="454"/>
    </location>
</feature>
<evidence type="ECO:0000313" key="3">
    <source>
        <dbReference type="EMBL" id="CAL1707202.1"/>
    </source>
</evidence>
<reference evidence="4" key="1">
    <citation type="submission" date="2024-04" db="EMBL/GenBank/DDBJ databases">
        <authorList>
            <person name="Shaw F."/>
            <person name="Minotto A."/>
        </authorList>
    </citation>
    <scope>NUCLEOTIDE SEQUENCE [LARGE SCALE GENOMIC DNA]</scope>
</reference>
<protein>
    <recommendedName>
        <fullName evidence="2">Ribonuclease H1 N-terminal domain-containing protein</fullName>
    </recommendedName>
</protein>
<gene>
    <name evidence="3" type="ORF">GFSPODELE1_LOCUS6249</name>
</gene>
<name>A0ABP1DKI0_9APHY</name>
<feature type="compositionally biased region" description="Low complexity" evidence="1">
    <location>
        <begin position="237"/>
        <end position="256"/>
    </location>
</feature>
<dbReference type="Proteomes" id="UP001497453">
    <property type="component" value="Chromosome 4"/>
</dbReference>
<evidence type="ECO:0000259" key="2">
    <source>
        <dbReference type="Pfam" id="PF01693"/>
    </source>
</evidence>
<feature type="region of interest" description="Disordered" evidence="1">
    <location>
        <begin position="441"/>
        <end position="463"/>
    </location>
</feature>